<evidence type="ECO:0000313" key="3">
    <source>
        <dbReference type="Proteomes" id="UP000184041"/>
    </source>
</evidence>
<name>A0A1M5DC92_9BACT</name>
<dbReference type="Proteomes" id="UP000184041">
    <property type="component" value="Unassembled WGS sequence"/>
</dbReference>
<evidence type="ECO:0000256" key="1">
    <source>
        <dbReference type="SAM" id="SignalP"/>
    </source>
</evidence>
<dbReference type="AlphaFoldDB" id="A0A1M5DC92"/>
<dbReference type="EMBL" id="FQUS01000011">
    <property type="protein sequence ID" value="SHF64567.1"/>
    <property type="molecule type" value="Genomic_DNA"/>
</dbReference>
<feature type="chain" id="PRO_5013041951" description="Lipoprotein" evidence="1">
    <location>
        <begin position="32"/>
        <end position="191"/>
    </location>
</feature>
<keyword evidence="3" id="KW-1185">Reference proteome</keyword>
<sequence>MSKTFALQKLLLRSSALFLLSAFICMGTACSKSDDQKKFEEEALRLPENITETDAGGKINENKKDPDDWRISPRYSGLITIGEPLTQLPYPNPLPFNQKLTLQIDLRSIQNLSRIEIYVLDLSASNPLVPLAQQAITSTPALIEFKLEGQLISGSPGGSDAEDLYRILIYDGGGRNLISYGDVRIGQAGTP</sequence>
<reference evidence="2 3" key="1">
    <citation type="submission" date="2016-11" db="EMBL/GenBank/DDBJ databases">
        <authorList>
            <person name="Jaros S."/>
            <person name="Januszkiewicz K."/>
            <person name="Wedrychowicz H."/>
        </authorList>
    </citation>
    <scope>NUCLEOTIDE SEQUENCE [LARGE SCALE GENOMIC DNA]</scope>
    <source>
        <strain evidence="2 3">DSM 21986</strain>
    </source>
</reference>
<feature type="signal peptide" evidence="1">
    <location>
        <begin position="1"/>
        <end position="31"/>
    </location>
</feature>
<keyword evidence="1" id="KW-0732">Signal</keyword>
<dbReference type="PROSITE" id="PS51257">
    <property type="entry name" value="PROKAR_LIPOPROTEIN"/>
    <property type="match status" value="1"/>
</dbReference>
<organism evidence="2 3">
    <name type="scientific">Fodinibius roseus</name>
    <dbReference type="NCBI Taxonomy" id="1194090"/>
    <lineage>
        <taxon>Bacteria</taxon>
        <taxon>Pseudomonadati</taxon>
        <taxon>Balneolota</taxon>
        <taxon>Balneolia</taxon>
        <taxon>Balneolales</taxon>
        <taxon>Balneolaceae</taxon>
        <taxon>Fodinibius</taxon>
    </lineage>
</organism>
<dbReference type="RefSeq" id="WP_073064045.1">
    <property type="nucleotide sequence ID" value="NZ_FQUS01000011.1"/>
</dbReference>
<evidence type="ECO:0008006" key="4">
    <source>
        <dbReference type="Google" id="ProtNLM"/>
    </source>
</evidence>
<evidence type="ECO:0000313" key="2">
    <source>
        <dbReference type="EMBL" id="SHF64567.1"/>
    </source>
</evidence>
<dbReference type="STRING" id="1194090.SAMN05443144_11169"/>
<dbReference type="OrthoDB" id="1524575at2"/>
<accession>A0A1M5DC92</accession>
<gene>
    <name evidence="2" type="ORF">SAMN05443144_11169</name>
</gene>
<proteinExistence type="predicted"/>
<protein>
    <recommendedName>
        <fullName evidence="4">Lipoprotein</fullName>
    </recommendedName>
</protein>